<keyword evidence="2" id="KW-1185">Reference proteome</keyword>
<keyword evidence="1" id="KW-0808">Transferase</keyword>
<organism evidence="1 2">
    <name type="scientific">Lupinus albus</name>
    <name type="common">White lupine</name>
    <name type="synonym">Lupinus termis</name>
    <dbReference type="NCBI Taxonomy" id="3870"/>
    <lineage>
        <taxon>Eukaryota</taxon>
        <taxon>Viridiplantae</taxon>
        <taxon>Streptophyta</taxon>
        <taxon>Embryophyta</taxon>
        <taxon>Tracheophyta</taxon>
        <taxon>Spermatophyta</taxon>
        <taxon>Magnoliopsida</taxon>
        <taxon>eudicotyledons</taxon>
        <taxon>Gunneridae</taxon>
        <taxon>Pentapetalae</taxon>
        <taxon>rosids</taxon>
        <taxon>fabids</taxon>
        <taxon>Fabales</taxon>
        <taxon>Fabaceae</taxon>
        <taxon>Papilionoideae</taxon>
        <taxon>50 kb inversion clade</taxon>
        <taxon>genistoids sensu lato</taxon>
        <taxon>core genistoids</taxon>
        <taxon>Genisteae</taxon>
        <taxon>Lupinus</taxon>
    </lineage>
</organism>
<dbReference type="GO" id="GO:0003700">
    <property type="term" value="F:DNA-binding transcription factor activity"/>
    <property type="evidence" value="ECO:0007669"/>
    <property type="project" value="InterPro"/>
</dbReference>
<dbReference type="Gene3D" id="1.10.10.60">
    <property type="entry name" value="Homeodomain-like"/>
    <property type="match status" value="1"/>
</dbReference>
<evidence type="ECO:0000313" key="1">
    <source>
        <dbReference type="EMBL" id="KAE9615510.1"/>
    </source>
</evidence>
<dbReference type="Proteomes" id="UP000447434">
    <property type="component" value="Chromosome 4"/>
</dbReference>
<name>A0A6A4QNL3_LUPAL</name>
<protein>
    <submittedName>
        <fullName evidence="1">Putative sterol 14-alpha-demethylase transcription factor MYB-HB-like family</fullName>
    </submittedName>
</protein>
<evidence type="ECO:0000313" key="2">
    <source>
        <dbReference type="Proteomes" id="UP000447434"/>
    </source>
</evidence>
<dbReference type="PANTHER" id="PTHR31499">
    <property type="entry name" value="MYB FAMILY TRANSCRIPTION FACTOR PHL11"/>
    <property type="match status" value="1"/>
</dbReference>
<gene>
    <name evidence="1" type="ORF">Lalb_Chr04g0256021</name>
</gene>
<dbReference type="OrthoDB" id="551907at2759"/>
<sequence length="53" mass="6260">MNQQNMQNQSVQFVLSTDAKPRLKWTHELHQRFIEATNQLGGAESEYYIYSDL</sequence>
<comment type="caution">
    <text evidence="1">The sequence shown here is derived from an EMBL/GenBank/DDBJ whole genome shotgun (WGS) entry which is preliminary data.</text>
</comment>
<reference evidence="2" key="1">
    <citation type="journal article" date="2020" name="Nat. Commun.">
        <title>Genome sequence of the cluster root forming white lupin.</title>
        <authorList>
            <person name="Hufnagel B."/>
            <person name="Marques A."/>
            <person name="Soriano A."/>
            <person name="Marques L."/>
            <person name="Divol F."/>
            <person name="Doumas P."/>
            <person name="Sallet E."/>
            <person name="Mancinotti D."/>
            <person name="Carrere S."/>
            <person name="Marande W."/>
            <person name="Arribat S."/>
            <person name="Keller J."/>
            <person name="Huneau C."/>
            <person name="Blein T."/>
            <person name="Aime D."/>
            <person name="Laguerre M."/>
            <person name="Taylor J."/>
            <person name="Schubert V."/>
            <person name="Nelson M."/>
            <person name="Geu-Flores F."/>
            <person name="Crespi M."/>
            <person name="Gallardo-Guerrero K."/>
            <person name="Delaux P.-M."/>
            <person name="Salse J."/>
            <person name="Berges H."/>
            <person name="Guyot R."/>
            <person name="Gouzy J."/>
            <person name="Peret B."/>
        </authorList>
    </citation>
    <scope>NUCLEOTIDE SEQUENCE [LARGE SCALE GENOMIC DNA]</scope>
    <source>
        <strain evidence="2">cv. Amiga</strain>
    </source>
</reference>
<dbReference type="AlphaFoldDB" id="A0A6A4QNL3"/>
<proteinExistence type="predicted"/>
<dbReference type="EMBL" id="WOCE01000004">
    <property type="protein sequence ID" value="KAE9615510.1"/>
    <property type="molecule type" value="Genomic_DNA"/>
</dbReference>
<dbReference type="InterPro" id="IPR046955">
    <property type="entry name" value="PHR1-like"/>
</dbReference>
<dbReference type="GO" id="GO:0032259">
    <property type="term" value="P:methylation"/>
    <property type="evidence" value="ECO:0007669"/>
    <property type="project" value="UniProtKB-KW"/>
</dbReference>
<dbReference type="PANTHER" id="PTHR31499:SF66">
    <property type="entry name" value="MYB-LIKE TRANSCRIPTION FACTOR FAMILY PROTEIN"/>
    <property type="match status" value="1"/>
</dbReference>
<dbReference type="GO" id="GO:0008168">
    <property type="term" value="F:methyltransferase activity"/>
    <property type="evidence" value="ECO:0007669"/>
    <property type="project" value="UniProtKB-KW"/>
</dbReference>
<keyword evidence="1" id="KW-0489">Methyltransferase</keyword>
<accession>A0A6A4QNL3</accession>